<name>A0ABN1C0X2_SACER</name>
<evidence type="ECO:0000313" key="4">
    <source>
        <dbReference type="Proteomes" id="UP001500729"/>
    </source>
</evidence>
<evidence type="ECO:0000259" key="2">
    <source>
        <dbReference type="Pfam" id="PF04149"/>
    </source>
</evidence>
<dbReference type="InterPro" id="IPR007278">
    <property type="entry name" value="DUF397"/>
</dbReference>
<feature type="domain" description="DUF397" evidence="2">
    <location>
        <begin position="9"/>
        <end position="61"/>
    </location>
</feature>
<proteinExistence type="predicted"/>
<dbReference type="EMBL" id="BAAAGS010000002">
    <property type="protein sequence ID" value="GAA0508426.1"/>
    <property type="molecule type" value="Genomic_DNA"/>
</dbReference>
<reference evidence="3 4" key="1">
    <citation type="journal article" date="2019" name="Int. J. Syst. Evol. Microbiol.">
        <title>The Global Catalogue of Microorganisms (GCM) 10K type strain sequencing project: providing services to taxonomists for standard genome sequencing and annotation.</title>
        <authorList>
            <consortium name="The Broad Institute Genomics Platform"/>
            <consortium name="The Broad Institute Genome Sequencing Center for Infectious Disease"/>
            <person name="Wu L."/>
            <person name="Ma J."/>
        </authorList>
    </citation>
    <scope>NUCLEOTIDE SEQUENCE [LARGE SCALE GENOMIC DNA]</scope>
    <source>
        <strain evidence="3 4">JCM 10303</strain>
    </source>
</reference>
<comment type="caution">
    <text evidence="3">The sequence shown here is derived from an EMBL/GenBank/DDBJ whole genome shotgun (WGS) entry which is preliminary data.</text>
</comment>
<accession>A0ABN1C0X2</accession>
<dbReference type="Pfam" id="PF04149">
    <property type="entry name" value="DUF397"/>
    <property type="match status" value="1"/>
</dbReference>
<sequence length="64" mass="6635">MAGMDLADAHWRKSSRTGVGGNGNCVEVAFVGAAVAVRDSKDPDGAALAFTHEAWAAFLDRLSS</sequence>
<evidence type="ECO:0000256" key="1">
    <source>
        <dbReference type="SAM" id="MobiDB-lite"/>
    </source>
</evidence>
<feature type="region of interest" description="Disordered" evidence="1">
    <location>
        <begin position="1"/>
        <end position="20"/>
    </location>
</feature>
<gene>
    <name evidence="3" type="ORF">GCM10009533_04010</name>
</gene>
<protein>
    <submittedName>
        <fullName evidence="3">DUF397 domain-containing protein</fullName>
    </submittedName>
</protein>
<organism evidence="3 4">
    <name type="scientific">Saccharopolyspora erythraea</name>
    <name type="common">Streptomyces erythraeus</name>
    <dbReference type="NCBI Taxonomy" id="1836"/>
    <lineage>
        <taxon>Bacteria</taxon>
        <taxon>Bacillati</taxon>
        <taxon>Actinomycetota</taxon>
        <taxon>Actinomycetes</taxon>
        <taxon>Pseudonocardiales</taxon>
        <taxon>Pseudonocardiaceae</taxon>
        <taxon>Saccharopolyspora</taxon>
    </lineage>
</organism>
<keyword evidence="4" id="KW-1185">Reference proteome</keyword>
<evidence type="ECO:0000313" key="3">
    <source>
        <dbReference type="EMBL" id="GAA0508426.1"/>
    </source>
</evidence>
<dbReference type="Proteomes" id="UP001500729">
    <property type="component" value="Unassembled WGS sequence"/>
</dbReference>